<feature type="transmembrane region" description="Helical" evidence="1">
    <location>
        <begin position="92"/>
        <end position="113"/>
    </location>
</feature>
<keyword evidence="1" id="KW-1133">Transmembrane helix</keyword>
<dbReference type="AlphaFoldDB" id="R4Z0E2"/>
<gene>
    <name evidence="2" type="ORF">BN381_130294</name>
</gene>
<evidence type="ECO:0000313" key="3">
    <source>
        <dbReference type="Proteomes" id="UP000018291"/>
    </source>
</evidence>
<evidence type="ECO:0000256" key="1">
    <source>
        <dbReference type="SAM" id="Phobius"/>
    </source>
</evidence>
<protein>
    <submittedName>
        <fullName evidence="2">Uncharacterized protein</fullName>
    </submittedName>
</protein>
<reference evidence="2 3" key="1">
    <citation type="journal article" date="2013" name="ISME J.">
        <title>Metabolic model for the filamentous 'Candidatus Microthrix parvicella' based on genomic and metagenomic analyses.</title>
        <authorList>
            <person name="Jon McIlroy S."/>
            <person name="Kristiansen R."/>
            <person name="Albertsen M."/>
            <person name="Michael Karst S."/>
            <person name="Rossetti S."/>
            <person name="Lund Nielsen J."/>
            <person name="Tandoi V."/>
            <person name="James Seviour R."/>
            <person name="Nielsen P.H."/>
        </authorList>
    </citation>
    <scope>NUCLEOTIDE SEQUENCE [LARGE SCALE GENOMIC DNA]</scope>
    <source>
        <strain evidence="2 3">RN1</strain>
    </source>
</reference>
<dbReference type="HOGENOM" id="CLU_112380_0_0_11"/>
<evidence type="ECO:0000313" key="2">
    <source>
        <dbReference type="EMBL" id="CCM62736.1"/>
    </source>
</evidence>
<keyword evidence="1" id="KW-0472">Membrane</keyword>
<keyword evidence="1" id="KW-0812">Transmembrane</keyword>
<dbReference type="Proteomes" id="UP000018291">
    <property type="component" value="Unassembled WGS sequence"/>
</dbReference>
<name>R4Z0E2_9ACTN</name>
<accession>R4Z0E2</accession>
<dbReference type="eggNOG" id="ENOG5032YKS">
    <property type="taxonomic scope" value="Bacteria"/>
</dbReference>
<dbReference type="EMBL" id="CANL01000005">
    <property type="protein sequence ID" value="CCM62736.1"/>
    <property type="molecule type" value="Genomic_DNA"/>
</dbReference>
<feature type="transmembrane region" description="Helical" evidence="1">
    <location>
        <begin position="35"/>
        <end position="52"/>
    </location>
</feature>
<feature type="transmembrane region" description="Helical" evidence="1">
    <location>
        <begin position="152"/>
        <end position="174"/>
    </location>
</feature>
<organism evidence="2 3">
    <name type="scientific">Candidatus Neomicrothrix parvicella RN1</name>
    <dbReference type="NCBI Taxonomy" id="1229780"/>
    <lineage>
        <taxon>Bacteria</taxon>
        <taxon>Bacillati</taxon>
        <taxon>Actinomycetota</taxon>
        <taxon>Acidimicrobiia</taxon>
        <taxon>Acidimicrobiales</taxon>
        <taxon>Microthrixaceae</taxon>
        <taxon>Candidatus Neomicrothrix</taxon>
    </lineage>
</organism>
<comment type="caution">
    <text evidence="2">The sequence shown here is derived from an EMBL/GenBank/DDBJ whole genome shotgun (WGS) entry which is preliminary data.</text>
</comment>
<feature type="transmembrane region" description="Helical" evidence="1">
    <location>
        <begin position="120"/>
        <end position="140"/>
    </location>
</feature>
<feature type="transmembrane region" description="Helical" evidence="1">
    <location>
        <begin position="64"/>
        <end position="86"/>
    </location>
</feature>
<dbReference type="STRING" id="1229780.BN381_130294"/>
<keyword evidence="3" id="KW-1185">Reference proteome</keyword>
<proteinExistence type="predicted"/>
<dbReference type="RefSeq" id="WP_012224386.1">
    <property type="nucleotide sequence ID" value="NZ_HG422565.1"/>
</dbReference>
<sequence length="177" mass="17876">MTLSTTASSDASPDSDQATGDVLVLPVAWRSGLPFAWLGSASILAGGVVAAVSRPTGFEQGPWVAAFLVLVAGVAQLSLGVGQAAMASASPTPLVVIAELALWNLGCVLTIVGTLAAAPVLTTIGGVAVIAALVVFLWSVLTNGSAGGWLRIGYLTVLWFVLASTPVGLLLAWLRHS</sequence>